<dbReference type="GO" id="GO:0016798">
    <property type="term" value="F:hydrolase activity, acting on glycosyl bonds"/>
    <property type="evidence" value="ECO:0007669"/>
    <property type="project" value="UniProtKB-KW"/>
</dbReference>
<dbReference type="Gene3D" id="3.60.21.10">
    <property type="match status" value="1"/>
</dbReference>
<feature type="domain" description="Calcineurin-like phosphoesterase" evidence="13">
    <location>
        <begin position="157"/>
        <end position="421"/>
    </location>
</feature>
<dbReference type="PIRSF" id="PIRSF000948">
    <property type="entry name" value="Sphingomy_PDE"/>
    <property type="match status" value="1"/>
</dbReference>
<organism evidence="15 16">
    <name type="scientific">Cudoniella acicularis</name>
    <dbReference type="NCBI Taxonomy" id="354080"/>
    <lineage>
        <taxon>Eukaryota</taxon>
        <taxon>Fungi</taxon>
        <taxon>Dikarya</taxon>
        <taxon>Ascomycota</taxon>
        <taxon>Pezizomycotina</taxon>
        <taxon>Leotiomycetes</taxon>
        <taxon>Helotiales</taxon>
        <taxon>Tricladiaceae</taxon>
        <taxon>Cudoniella</taxon>
    </lineage>
</organism>
<dbReference type="GO" id="GO:0005576">
    <property type="term" value="C:extracellular region"/>
    <property type="evidence" value="ECO:0007669"/>
    <property type="project" value="UniProtKB-SubCell"/>
</dbReference>
<dbReference type="InterPro" id="IPR004843">
    <property type="entry name" value="Calcineurin-like_PHP"/>
</dbReference>
<evidence type="ECO:0000256" key="9">
    <source>
        <dbReference type="PIRNR" id="PIRNR000948"/>
    </source>
</evidence>
<comment type="cofactor">
    <cofactor evidence="10">
        <name>Zn(2+)</name>
        <dbReference type="ChEBI" id="CHEBI:29105"/>
    </cofactor>
    <text evidence="10">Binds 2 Zn(2+) ions per subunit.</text>
</comment>
<dbReference type="EMBL" id="JAAMPI010000063">
    <property type="protein sequence ID" value="KAF4636481.1"/>
    <property type="molecule type" value="Genomic_DNA"/>
</dbReference>
<feature type="binding site" evidence="10">
    <location>
        <position position="237"/>
    </location>
    <ligand>
        <name>Zn(2+)</name>
        <dbReference type="ChEBI" id="CHEBI:29105"/>
        <label>2</label>
    </ligand>
</feature>
<evidence type="ECO:0000256" key="3">
    <source>
        <dbReference type="ARBA" id="ARBA00022525"/>
    </source>
</evidence>
<evidence type="ECO:0000259" key="13">
    <source>
        <dbReference type="Pfam" id="PF00149"/>
    </source>
</evidence>
<feature type="disulfide bond" evidence="11">
    <location>
        <begin position="178"/>
        <end position="183"/>
    </location>
</feature>
<keyword evidence="4 10" id="KW-0479">Metal-binding</keyword>
<keyword evidence="5 12" id="KW-0732">Signal</keyword>
<feature type="binding site" evidence="10">
    <location>
        <position position="274"/>
    </location>
    <ligand>
        <name>Zn(2+)</name>
        <dbReference type="ChEBI" id="CHEBI:29105"/>
        <label>2</label>
    </ligand>
</feature>
<sequence length="658" mass="71196">MKFGFAFAFAALPVIANALAISGVTSKALNGFAKRSTVSDILADIEDAASCTACNALLLVLKVLAHTGNDNFVDVITDICIGIGSEDSDVCTGAIALEGPILAHDLRDMTIGTRTSQLFCLTIFGLCQWPGIEAYTVAMTDKPSTSRPSSSGDTPIQIVHISDIHVDLSYEVGASYDCTKNICCRPYTTADEPGNNDYPAGEYGEHTCDSPLSLEESMYAAVKSLVPDRAFTIFTGDVVEGAVWLVTDTEVTNDLNDAYTRMAGLGQTYAVVGNHDSCPVNSFPPAAVDTTITTQWAYDVMGADWTTWIGDTAAAQVKDNYGSYSVLTSEGLRIISVNTNFWYKQNFWLYEDTMESDPSGQLAWLVTELEAAETAGERVWLMGHMPMGSSDAFHDQSQYFDQIIQRFDATIAALFFGHTHQDEFEIAYSTPAAPTADTAVMVSYIAPALTPTSGNPSFRVYSVDPVTFGILDYTVYYANLSAASYQTDPVWEVLYSVKETYGSLVTPSVTEASAELTPAFWHSLTELFEDDDAVYQAWYARRGRDYDTVDTCTGTCKTDSICQLRASQSQYNCGTVTVGINFKRDAHAGHQHPKRTTNTTSTAHSDCEGSAIIPIMGSFSGSGLTDFQTALINAMGESFLATAIPDNYTAAGWNTTSS</sequence>
<keyword evidence="9" id="KW-0326">Glycosidase</keyword>
<dbReference type="GO" id="GO:0006685">
    <property type="term" value="P:sphingomyelin catabolic process"/>
    <property type="evidence" value="ECO:0007669"/>
    <property type="project" value="UniProtKB-UniRule"/>
</dbReference>
<evidence type="ECO:0000256" key="2">
    <source>
        <dbReference type="ARBA" id="ARBA00008234"/>
    </source>
</evidence>
<dbReference type="GO" id="GO:0046872">
    <property type="term" value="F:metal ion binding"/>
    <property type="evidence" value="ECO:0007669"/>
    <property type="project" value="UniProtKB-KW"/>
</dbReference>
<evidence type="ECO:0000313" key="15">
    <source>
        <dbReference type="EMBL" id="KAF4636481.1"/>
    </source>
</evidence>
<keyword evidence="11" id="KW-1015">Disulfide bond</keyword>
<dbReference type="OrthoDB" id="282973at2759"/>
<evidence type="ECO:0000256" key="4">
    <source>
        <dbReference type="ARBA" id="ARBA00022723"/>
    </source>
</evidence>
<feature type="binding site" evidence="10">
    <location>
        <position position="420"/>
    </location>
    <ligand>
        <name>Zn(2+)</name>
        <dbReference type="ChEBI" id="CHEBI:29105"/>
        <label>1</label>
    </ligand>
</feature>
<evidence type="ECO:0000256" key="10">
    <source>
        <dbReference type="PIRSR" id="PIRSR000948-1"/>
    </source>
</evidence>
<dbReference type="PANTHER" id="PTHR10340:SF34">
    <property type="entry name" value="SPHINGOMYELIN PHOSPHODIESTERASE"/>
    <property type="match status" value="1"/>
</dbReference>
<comment type="caution">
    <text evidence="15">The sequence shown here is derived from an EMBL/GenBank/DDBJ whole genome shotgun (WGS) entry which is preliminary data.</text>
</comment>
<comment type="subcellular location">
    <subcellularLocation>
        <location evidence="1">Secreted</location>
    </subcellularLocation>
</comment>
<evidence type="ECO:0000259" key="14">
    <source>
        <dbReference type="Pfam" id="PF19272"/>
    </source>
</evidence>
<dbReference type="InterPro" id="IPR029052">
    <property type="entry name" value="Metallo-depent_PP-like"/>
</dbReference>
<keyword evidence="16" id="KW-1185">Reference proteome</keyword>
<feature type="disulfide bond" evidence="11">
    <location>
        <begin position="552"/>
        <end position="556"/>
    </location>
</feature>
<feature type="binding site" evidence="10">
    <location>
        <position position="165"/>
    </location>
    <ligand>
        <name>Zn(2+)</name>
        <dbReference type="ChEBI" id="CHEBI:29105"/>
        <label>1</label>
    </ligand>
</feature>
<name>A0A8H4RW21_9HELO</name>
<evidence type="ECO:0000256" key="6">
    <source>
        <dbReference type="ARBA" id="ARBA00022801"/>
    </source>
</evidence>
<dbReference type="InterPro" id="IPR045473">
    <property type="entry name" value="ASM_C"/>
</dbReference>
<dbReference type="InterPro" id="IPR011160">
    <property type="entry name" value="Sphingomy_PDE"/>
</dbReference>
<evidence type="ECO:0000313" key="16">
    <source>
        <dbReference type="Proteomes" id="UP000566819"/>
    </source>
</evidence>
<feature type="disulfide bond" evidence="11">
    <location>
        <begin position="51"/>
        <end position="127"/>
    </location>
</feature>
<evidence type="ECO:0000256" key="5">
    <source>
        <dbReference type="ARBA" id="ARBA00022729"/>
    </source>
</evidence>
<feature type="disulfide bond" evidence="11">
    <location>
        <begin position="184"/>
        <end position="208"/>
    </location>
</feature>
<dbReference type="InterPro" id="IPR041805">
    <property type="entry name" value="ASMase/PPN1_MPP"/>
</dbReference>
<feature type="chain" id="PRO_5034318520" description="Sphingomyelin phosphodiesterase" evidence="12">
    <location>
        <begin position="19"/>
        <end position="658"/>
    </location>
</feature>
<keyword evidence="8" id="KW-0325">Glycoprotein</keyword>
<feature type="binding site" evidence="10">
    <location>
        <position position="418"/>
    </location>
    <ligand>
        <name>Zn(2+)</name>
        <dbReference type="ChEBI" id="CHEBI:29105"/>
        <label>2</label>
    </ligand>
</feature>
<gene>
    <name evidence="15" type="ORF">G7Y89_g1593</name>
</gene>
<evidence type="ECO:0000256" key="12">
    <source>
        <dbReference type="SAM" id="SignalP"/>
    </source>
</evidence>
<comment type="similarity">
    <text evidence="2 9">Belongs to the acid sphingomyelinase family.</text>
</comment>
<evidence type="ECO:0000256" key="8">
    <source>
        <dbReference type="ARBA" id="ARBA00023180"/>
    </source>
</evidence>
<dbReference type="SUPFAM" id="SSF56300">
    <property type="entry name" value="Metallo-dependent phosphatases"/>
    <property type="match status" value="1"/>
</dbReference>
<keyword evidence="6 9" id="KW-0378">Hydrolase</keyword>
<feature type="signal peptide" evidence="12">
    <location>
        <begin position="1"/>
        <end position="18"/>
    </location>
</feature>
<accession>A0A8H4RW21</accession>
<feature type="binding site" evidence="10">
    <location>
        <position position="384"/>
    </location>
    <ligand>
        <name>Zn(2+)</name>
        <dbReference type="ChEBI" id="CHEBI:29105"/>
        <label>2</label>
    </ligand>
</feature>
<dbReference type="GO" id="GO:0016020">
    <property type="term" value="C:membrane"/>
    <property type="evidence" value="ECO:0007669"/>
    <property type="project" value="GOC"/>
</dbReference>
<dbReference type="GO" id="GO:0004767">
    <property type="term" value="F:sphingomyelin phosphodiesterase activity"/>
    <property type="evidence" value="ECO:0007669"/>
    <property type="project" value="UniProtKB-UniRule"/>
</dbReference>
<feature type="binding site" evidence="10">
    <location>
        <position position="237"/>
    </location>
    <ligand>
        <name>Zn(2+)</name>
        <dbReference type="ChEBI" id="CHEBI:29105"/>
        <label>1</label>
    </ligand>
</feature>
<dbReference type="Pfam" id="PF00149">
    <property type="entry name" value="Metallophos"/>
    <property type="match status" value="1"/>
</dbReference>
<evidence type="ECO:0000256" key="7">
    <source>
        <dbReference type="ARBA" id="ARBA00022833"/>
    </source>
</evidence>
<dbReference type="Pfam" id="PF19272">
    <property type="entry name" value="ASMase_C"/>
    <property type="match status" value="1"/>
</dbReference>
<evidence type="ECO:0000256" key="11">
    <source>
        <dbReference type="PIRSR" id="PIRSR000948-2"/>
    </source>
</evidence>
<keyword evidence="3" id="KW-0964">Secreted</keyword>
<dbReference type="CDD" id="cd00842">
    <property type="entry name" value="MPP_ASMase"/>
    <property type="match status" value="1"/>
</dbReference>
<protein>
    <recommendedName>
        <fullName evidence="9">Sphingomyelin phosphodiesterase</fullName>
    </recommendedName>
</protein>
<dbReference type="AlphaFoldDB" id="A0A8H4RW21"/>
<proteinExistence type="inferred from homology"/>
<feature type="binding site" evidence="10">
    <location>
        <position position="163"/>
    </location>
    <ligand>
        <name>Zn(2+)</name>
        <dbReference type="ChEBI" id="CHEBI:29105"/>
        <label>1</label>
    </ligand>
</feature>
<comment type="function">
    <text evidence="9">Converts sphingomyelin to ceramide.</text>
</comment>
<dbReference type="Proteomes" id="UP000566819">
    <property type="component" value="Unassembled WGS sequence"/>
</dbReference>
<evidence type="ECO:0000256" key="1">
    <source>
        <dbReference type="ARBA" id="ARBA00004613"/>
    </source>
</evidence>
<feature type="disulfide bond" evidence="11">
    <location>
        <begin position="80"/>
        <end position="91"/>
    </location>
</feature>
<feature type="domain" description="Sphingomyelin phosphodiesterase C-terminal" evidence="14">
    <location>
        <begin position="444"/>
        <end position="565"/>
    </location>
</feature>
<keyword evidence="7 10" id="KW-0862">Zinc</keyword>
<reference evidence="15 16" key="1">
    <citation type="submission" date="2020-03" db="EMBL/GenBank/DDBJ databases">
        <title>Draft Genome Sequence of Cudoniella acicularis.</title>
        <authorList>
            <person name="Buettner E."/>
            <person name="Kellner H."/>
        </authorList>
    </citation>
    <scope>NUCLEOTIDE SEQUENCE [LARGE SCALE GENOMIC DNA]</scope>
    <source>
        <strain evidence="15 16">DSM 108380</strain>
    </source>
</reference>
<dbReference type="PANTHER" id="PTHR10340">
    <property type="entry name" value="SPHINGOMYELIN PHOSPHODIESTERASE"/>
    <property type="match status" value="1"/>
</dbReference>